<reference evidence="2 3" key="1">
    <citation type="submission" date="2010-12" db="EMBL/GenBank/DDBJ databases">
        <title>Whole genome sequence of Acidiphilium multivorum AIU301.</title>
        <authorList>
            <person name="Narita-Yamada S."/>
            <person name="Nakamura S."/>
            <person name="Ito N."/>
            <person name="Takarada H."/>
            <person name="Katano Y."/>
            <person name="Nakazawa H."/>
            <person name="Hosoyama A."/>
            <person name="Yamada R."/>
            <person name="Fujita N."/>
        </authorList>
    </citation>
    <scope>NUCLEOTIDE SEQUENCE [LARGE SCALE GENOMIC DNA]</scope>
    <source>
        <strain evidence="3">DSM 11245 / JCM 8867 / AIU301</strain>
    </source>
</reference>
<dbReference type="Proteomes" id="UP000007100">
    <property type="component" value="Chromosome"/>
</dbReference>
<dbReference type="KEGG" id="amv:ACMV_28390"/>
<organism evidence="2 3">
    <name type="scientific">Acidiphilium multivorum (strain DSM 11245 / JCM 8867 / NBRC 100883 / AIU 301)</name>
    <dbReference type="NCBI Taxonomy" id="926570"/>
    <lineage>
        <taxon>Bacteria</taxon>
        <taxon>Pseudomonadati</taxon>
        <taxon>Pseudomonadota</taxon>
        <taxon>Alphaproteobacteria</taxon>
        <taxon>Acetobacterales</taxon>
        <taxon>Acidocellaceae</taxon>
        <taxon>Acidiphilium</taxon>
    </lineage>
</organism>
<gene>
    <name evidence="2" type="ordered locus">ACMV_28390</name>
</gene>
<name>F0J445_ACIMA</name>
<evidence type="ECO:0000313" key="3">
    <source>
        <dbReference type="Proteomes" id="UP000007100"/>
    </source>
</evidence>
<sequence>MRWRDGAGARFAGLARGGFGRIAPRRLRSVARRMRRAVTSAMQAAPGAFPTSRPRDGAAVMLRGGWHHAVRLSTERMRHAWHVRHHPSPRASLRVAAVTGRRVAHGFGPEIRLAGAHLPARRTPMERSRRVVARDVPLIHTALRAGAPAMAASRRVVAPHVASGRSGPHAWNGAHVSSAASARPVAPVVPGRAVGAEATGLAAAAVRPETRFAAPERMDLGRWLGGLFGDEARRPPSGVTGYDTRMSPVFPGRKPGF</sequence>
<accession>F0J445</accession>
<evidence type="ECO:0000313" key="2">
    <source>
        <dbReference type="EMBL" id="BAJ82186.1"/>
    </source>
</evidence>
<protein>
    <submittedName>
        <fullName evidence="2">Uncharacterized protein</fullName>
    </submittedName>
</protein>
<dbReference type="AlphaFoldDB" id="F0J445"/>
<proteinExistence type="predicted"/>
<keyword evidence="3" id="KW-1185">Reference proteome</keyword>
<feature type="region of interest" description="Disordered" evidence="1">
    <location>
        <begin position="234"/>
        <end position="257"/>
    </location>
</feature>
<evidence type="ECO:0000256" key="1">
    <source>
        <dbReference type="SAM" id="MobiDB-lite"/>
    </source>
</evidence>
<dbReference type="EMBL" id="AP012035">
    <property type="protein sequence ID" value="BAJ82186.1"/>
    <property type="molecule type" value="Genomic_DNA"/>
</dbReference>
<dbReference type="HOGENOM" id="CLU_1275412_0_0_5"/>